<protein>
    <submittedName>
        <fullName evidence="2">Uncharacterized protein</fullName>
    </submittedName>
</protein>
<dbReference type="AlphaFoldDB" id="A0AAE3U4H1"/>
<proteinExistence type="predicted"/>
<reference evidence="2" key="1">
    <citation type="submission" date="2023-05" db="EMBL/GenBank/DDBJ databases">
        <authorList>
            <person name="Zhang X."/>
        </authorList>
    </citation>
    <scope>NUCLEOTIDE SEQUENCE</scope>
    <source>
        <strain evidence="2">YF14B1</strain>
    </source>
</reference>
<evidence type="ECO:0000313" key="3">
    <source>
        <dbReference type="Proteomes" id="UP001241110"/>
    </source>
</evidence>
<feature type="transmembrane region" description="Helical" evidence="1">
    <location>
        <begin position="43"/>
        <end position="62"/>
    </location>
</feature>
<dbReference type="Proteomes" id="UP001241110">
    <property type="component" value="Unassembled WGS sequence"/>
</dbReference>
<accession>A0AAE3U4H1</accession>
<evidence type="ECO:0000313" key="2">
    <source>
        <dbReference type="EMBL" id="MDJ1479251.1"/>
    </source>
</evidence>
<feature type="transmembrane region" description="Helical" evidence="1">
    <location>
        <begin position="108"/>
        <end position="128"/>
    </location>
</feature>
<evidence type="ECO:0000256" key="1">
    <source>
        <dbReference type="SAM" id="Phobius"/>
    </source>
</evidence>
<keyword evidence="1" id="KW-0812">Transmembrane</keyword>
<feature type="transmembrane region" description="Helical" evidence="1">
    <location>
        <begin position="74"/>
        <end position="96"/>
    </location>
</feature>
<dbReference type="RefSeq" id="WP_313975272.1">
    <property type="nucleotide sequence ID" value="NZ_JASJOS010000001.1"/>
</dbReference>
<organism evidence="2 3">
    <name type="scientific">Xanthocytophaga flava</name>
    <dbReference type="NCBI Taxonomy" id="3048013"/>
    <lineage>
        <taxon>Bacteria</taxon>
        <taxon>Pseudomonadati</taxon>
        <taxon>Bacteroidota</taxon>
        <taxon>Cytophagia</taxon>
        <taxon>Cytophagales</taxon>
        <taxon>Rhodocytophagaceae</taxon>
        <taxon>Xanthocytophaga</taxon>
    </lineage>
</organism>
<dbReference type="EMBL" id="JASJOS010000001">
    <property type="protein sequence ID" value="MDJ1479251.1"/>
    <property type="molecule type" value="Genomic_DNA"/>
</dbReference>
<sequence>MIVTLSKYGKLKIKTTFSIYLLICVITIIGPAIISVIQANAISYYTAILGISIAFVTISLFLQSLKVPQAGLQLITISILFMHMAAPALILLQTFLLDKFPIHHFIRIEQLVEPIALFPGIAITLFYLKEEKLLFGQPFHEEDARYTSED</sequence>
<feature type="transmembrane region" description="Helical" evidence="1">
    <location>
        <begin position="17"/>
        <end position="37"/>
    </location>
</feature>
<keyword evidence="1" id="KW-0472">Membrane</keyword>
<keyword evidence="1" id="KW-1133">Transmembrane helix</keyword>
<gene>
    <name evidence="2" type="ORF">QNI16_02070</name>
</gene>
<name>A0AAE3U4H1_9BACT</name>
<comment type="caution">
    <text evidence="2">The sequence shown here is derived from an EMBL/GenBank/DDBJ whole genome shotgun (WGS) entry which is preliminary data.</text>
</comment>